<organism evidence="15">
    <name type="scientific">hydrothermal vent metagenome</name>
    <dbReference type="NCBI Taxonomy" id="652676"/>
    <lineage>
        <taxon>unclassified sequences</taxon>
        <taxon>metagenomes</taxon>
        <taxon>ecological metagenomes</taxon>
    </lineage>
</organism>
<dbReference type="PANTHER" id="PTHR43152">
    <property type="entry name" value="UVRABC SYSTEM PROTEIN A"/>
    <property type="match status" value="1"/>
</dbReference>
<evidence type="ECO:0000256" key="7">
    <source>
        <dbReference type="ARBA" id="ARBA00022769"/>
    </source>
</evidence>
<dbReference type="SMART" id="SM00382">
    <property type="entry name" value="AAA"/>
    <property type="match status" value="2"/>
</dbReference>
<name>A0A3B1DQ25_9ZZZZ</name>
<evidence type="ECO:0000256" key="11">
    <source>
        <dbReference type="ARBA" id="ARBA00022881"/>
    </source>
</evidence>
<evidence type="ECO:0000256" key="9">
    <source>
        <dbReference type="ARBA" id="ARBA00022833"/>
    </source>
</evidence>
<gene>
    <name evidence="15" type="ORF">MNBD_NITROSPIRAE03-2097</name>
</gene>
<feature type="domain" description="ABC transporter" evidence="14">
    <location>
        <begin position="498"/>
        <end position="827"/>
    </location>
</feature>
<dbReference type="Gene3D" id="1.20.1580.10">
    <property type="entry name" value="ABC transporter ATPase like domain"/>
    <property type="match status" value="3"/>
</dbReference>
<evidence type="ECO:0000256" key="6">
    <source>
        <dbReference type="ARBA" id="ARBA00022763"/>
    </source>
</evidence>
<dbReference type="GO" id="GO:0003677">
    <property type="term" value="F:DNA binding"/>
    <property type="evidence" value="ECO:0007669"/>
    <property type="project" value="UniProtKB-KW"/>
</dbReference>
<dbReference type="InterPro" id="IPR003593">
    <property type="entry name" value="AAA+_ATPase"/>
</dbReference>
<evidence type="ECO:0000256" key="1">
    <source>
        <dbReference type="ARBA" id="ARBA00004496"/>
    </source>
</evidence>
<dbReference type="InterPro" id="IPR027417">
    <property type="entry name" value="P-loop_NTPase"/>
</dbReference>
<comment type="subcellular location">
    <subcellularLocation>
        <location evidence="1">Cytoplasm</location>
    </subcellularLocation>
</comment>
<evidence type="ECO:0000256" key="5">
    <source>
        <dbReference type="ARBA" id="ARBA00022741"/>
    </source>
</evidence>
<dbReference type="Pfam" id="PF17760">
    <property type="entry name" value="UvrA_inter"/>
    <property type="match status" value="1"/>
</dbReference>
<dbReference type="GO" id="GO:0016887">
    <property type="term" value="F:ATP hydrolysis activity"/>
    <property type="evidence" value="ECO:0007669"/>
    <property type="project" value="InterPro"/>
</dbReference>
<dbReference type="GO" id="GO:0009380">
    <property type="term" value="C:excinuclease repair complex"/>
    <property type="evidence" value="ECO:0007669"/>
    <property type="project" value="InterPro"/>
</dbReference>
<dbReference type="InterPro" id="IPR004602">
    <property type="entry name" value="UvrA"/>
</dbReference>
<dbReference type="AlphaFoldDB" id="A0A3B1DQ25"/>
<dbReference type="Gene3D" id="1.10.8.280">
    <property type="entry name" value="ABC transporter ATPase domain-like"/>
    <property type="match status" value="1"/>
</dbReference>
<evidence type="ECO:0000256" key="8">
    <source>
        <dbReference type="ARBA" id="ARBA00022771"/>
    </source>
</evidence>
<evidence type="ECO:0000256" key="3">
    <source>
        <dbReference type="ARBA" id="ARBA00022723"/>
    </source>
</evidence>
<dbReference type="SUPFAM" id="SSF52540">
    <property type="entry name" value="P-loop containing nucleoside triphosphate hydrolases"/>
    <property type="match status" value="2"/>
</dbReference>
<keyword evidence="6" id="KW-0227">DNA damage</keyword>
<keyword evidence="8" id="KW-0863">Zinc-finger</keyword>
<evidence type="ECO:0000256" key="10">
    <source>
        <dbReference type="ARBA" id="ARBA00022840"/>
    </source>
</evidence>
<dbReference type="PANTHER" id="PTHR43152:SF3">
    <property type="entry name" value="UVRABC SYSTEM PROTEIN A"/>
    <property type="match status" value="1"/>
</dbReference>
<keyword evidence="7" id="KW-0228">DNA excision</keyword>
<evidence type="ECO:0000256" key="12">
    <source>
        <dbReference type="ARBA" id="ARBA00023125"/>
    </source>
</evidence>
<reference evidence="15" key="1">
    <citation type="submission" date="2018-06" db="EMBL/GenBank/DDBJ databases">
        <authorList>
            <person name="Zhirakovskaya E."/>
        </authorList>
    </citation>
    <scope>NUCLEOTIDE SEQUENCE</scope>
</reference>
<dbReference type="GO" id="GO:0005524">
    <property type="term" value="F:ATP binding"/>
    <property type="evidence" value="ECO:0007669"/>
    <property type="project" value="UniProtKB-KW"/>
</dbReference>
<dbReference type="FunFam" id="1.20.1580.10:FF:000002">
    <property type="entry name" value="UvrABC system protein A"/>
    <property type="match status" value="1"/>
</dbReference>
<evidence type="ECO:0000313" key="15">
    <source>
        <dbReference type="EMBL" id="VAX30757.1"/>
    </source>
</evidence>
<evidence type="ECO:0000259" key="14">
    <source>
        <dbReference type="PROSITE" id="PS50893"/>
    </source>
</evidence>
<evidence type="ECO:0000256" key="4">
    <source>
        <dbReference type="ARBA" id="ARBA00022737"/>
    </source>
</evidence>
<dbReference type="Gene3D" id="3.40.50.300">
    <property type="entry name" value="P-loop containing nucleotide triphosphate hydrolases"/>
    <property type="match status" value="3"/>
</dbReference>
<keyword evidence="13" id="KW-0234">DNA repair</keyword>
<dbReference type="PROSITE" id="PS00211">
    <property type="entry name" value="ABC_TRANSPORTER_1"/>
    <property type="match status" value="2"/>
</dbReference>
<dbReference type="CDD" id="cd03271">
    <property type="entry name" value="ABC_UvrA_II"/>
    <property type="match status" value="1"/>
</dbReference>
<dbReference type="PROSITE" id="PS50893">
    <property type="entry name" value="ABC_TRANSPORTER_2"/>
    <property type="match status" value="1"/>
</dbReference>
<dbReference type="NCBIfam" id="TIGR00630">
    <property type="entry name" value="uvra"/>
    <property type="match status" value="1"/>
</dbReference>
<dbReference type="InterPro" id="IPR041102">
    <property type="entry name" value="UvrA_inter"/>
</dbReference>
<evidence type="ECO:0000256" key="2">
    <source>
        <dbReference type="ARBA" id="ARBA00022490"/>
    </source>
</evidence>
<dbReference type="InterPro" id="IPR017871">
    <property type="entry name" value="ABC_transporter-like_CS"/>
</dbReference>
<keyword evidence="2" id="KW-0963">Cytoplasm</keyword>
<keyword evidence="4" id="KW-0677">Repeat</keyword>
<dbReference type="GO" id="GO:0005737">
    <property type="term" value="C:cytoplasm"/>
    <property type="evidence" value="ECO:0007669"/>
    <property type="project" value="UniProtKB-SubCell"/>
</dbReference>
<keyword evidence="10" id="KW-0067">ATP-binding</keyword>
<protein>
    <submittedName>
        <fullName evidence="15">Excinuclease ABC subunit A</fullName>
    </submittedName>
</protein>
<keyword evidence="12" id="KW-0238">DNA-binding</keyword>
<evidence type="ECO:0000256" key="13">
    <source>
        <dbReference type="ARBA" id="ARBA00023204"/>
    </source>
</evidence>
<dbReference type="GO" id="GO:0006289">
    <property type="term" value="P:nucleotide-excision repair"/>
    <property type="evidence" value="ECO:0007669"/>
    <property type="project" value="InterPro"/>
</dbReference>
<keyword evidence="3" id="KW-0479">Metal-binding</keyword>
<dbReference type="Gene3D" id="3.30.190.20">
    <property type="match status" value="1"/>
</dbReference>
<proteinExistence type="predicted"/>
<accession>A0A3B1DQ25</accession>
<dbReference type="GO" id="GO:0004518">
    <property type="term" value="F:nuclease activity"/>
    <property type="evidence" value="ECO:0007669"/>
    <property type="project" value="UniProtKB-KW"/>
</dbReference>
<keyword evidence="5" id="KW-0547">Nucleotide-binding</keyword>
<dbReference type="GO" id="GO:0008270">
    <property type="term" value="F:zinc ion binding"/>
    <property type="evidence" value="ECO:0007669"/>
    <property type="project" value="UniProtKB-KW"/>
</dbReference>
<dbReference type="EMBL" id="UOGI01000085">
    <property type="protein sequence ID" value="VAX30757.1"/>
    <property type="molecule type" value="Genomic_DNA"/>
</dbReference>
<sequence>MQDFIVIKGAREHNLKNIDLRIPRNRIIVITGPSGSGKSSLAIDTIYAEGQRRYVQSLSSYARQFIGELQKPDVDYIEGLSPSVAIEQKTVSRSPRSTLGTITEIYDYMRVLYTRIGKPYCYNCGSPITVQDAENILLSILQMPAGTRLQILSPIVRERKGEYRKELQQMRREGFVRARIDGEMIDLTGDIILKKQRRHTIEMVVDRLIVKPGIERQLKSAIESALTFSDTVIINLIDRNEDILFSKTLACIKCGLSYPEITPMFFSFNSTLGACPLCHGLGYENLIEETSESDKLIPCKACGGLRLKKEALGIKLQGINIGEFSRLSVKRALEFIDNLTLSEREGIIAGRIIKEAGDRLHFLRWVGLDYLTLDRPAATLSGGEAQRIRLSTQLGSSLTGVLYVLDEPSIGLHPRDCRKLLETLSGIRDAENTVIIVEHDADTIMWADYVVDLGPGGGRSGGWVVAEGTPEEIQEMESSPTGMYLSGRKSIPLPSQRRRLKDYIKITGITEHNLKGLDVKIPLGMFVCCTGVSGSGKSTLVLDILYKTLLKELYGSRVNPGRFRAIKGTEKLSRVICVDQKPLGRTPRSNPATYTGIFTHIRDLFSRVQDARVRGYSPSRFSFNVQGGRCENCKGEGYKKVEMHFLPDVYVPCDECKGMRYNRETLAIGFKGKSISEVLEMTITEAYDFFSKIPVLRGKLQVLVDVGLGYIKLGQPATTLSGGEAQRVRLAKELGKRSRGNTLYILDEPTTGLHFVDIERLLNVLNCLVEKGNTVVVIEHNLDVIKCADYIIDLGPEGGEDGGYLVAAGTPEDVCRNERSHTGFFLRKVLERPAESRGPKVTA</sequence>
<keyword evidence="11" id="KW-0267">Excision nuclease</keyword>
<dbReference type="InterPro" id="IPR003439">
    <property type="entry name" value="ABC_transporter-like_ATP-bd"/>
</dbReference>
<keyword evidence="9" id="KW-0862">Zinc</keyword>